<evidence type="ECO:0000256" key="5">
    <source>
        <dbReference type="ARBA" id="ARBA00022840"/>
    </source>
</evidence>
<dbReference type="GO" id="GO:0006281">
    <property type="term" value="P:DNA repair"/>
    <property type="evidence" value="ECO:0007669"/>
    <property type="project" value="UniProtKB-KW"/>
</dbReference>
<evidence type="ECO:0000313" key="11">
    <source>
        <dbReference type="WBParaSite" id="SBAD_0001288201-mRNA-1"/>
    </source>
</evidence>
<evidence type="ECO:0000256" key="6">
    <source>
        <dbReference type="ARBA" id="ARBA00023172"/>
    </source>
</evidence>
<dbReference type="SUPFAM" id="SSF56091">
    <property type="entry name" value="DNA ligase/mRNA capping enzyme, catalytic domain"/>
    <property type="match status" value="1"/>
</dbReference>
<dbReference type="GO" id="GO:0005739">
    <property type="term" value="C:mitochondrion"/>
    <property type="evidence" value="ECO:0007669"/>
    <property type="project" value="TreeGrafter"/>
</dbReference>
<name>A0A183J9C6_9BILA</name>
<dbReference type="GO" id="GO:0003677">
    <property type="term" value="F:DNA binding"/>
    <property type="evidence" value="ECO:0007669"/>
    <property type="project" value="InterPro"/>
</dbReference>
<dbReference type="Proteomes" id="UP000270296">
    <property type="component" value="Unassembled WGS sequence"/>
</dbReference>
<evidence type="ECO:0000313" key="10">
    <source>
        <dbReference type="Proteomes" id="UP000270296"/>
    </source>
</evidence>
<keyword evidence="10" id="KW-1185">Reference proteome</keyword>
<dbReference type="Pfam" id="PF01068">
    <property type="entry name" value="DNA_ligase_A_M"/>
    <property type="match status" value="1"/>
</dbReference>
<keyword evidence="5" id="KW-0067">ATP-binding</keyword>
<keyword evidence="4" id="KW-0227">DNA damage</keyword>
<dbReference type="PANTHER" id="PTHR45674">
    <property type="entry name" value="DNA LIGASE 1/3 FAMILY MEMBER"/>
    <property type="match status" value="1"/>
</dbReference>
<dbReference type="InterPro" id="IPR050191">
    <property type="entry name" value="ATP-dep_DNA_ligase"/>
</dbReference>
<feature type="domain" description="ATP-dependent DNA ligase family profile" evidence="8">
    <location>
        <begin position="42"/>
        <end position="154"/>
    </location>
</feature>
<accession>A0A183J9C6</accession>
<comment type="similarity">
    <text evidence="1">Belongs to the ATP-dependent DNA ligase family.</text>
</comment>
<dbReference type="GO" id="GO:0003910">
    <property type="term" value="F:DNA ligase (ATP) activity"/>
    <property type="evidence" value="ECO:0007669"/>
    <property type="project" value="InterPro"/>
</dbReference>
<evidence type="ECO:0000256" key="3">
    <source>
        <dbReference type="ARBA" id="ARBA00022741"/>
    </source>
</evidence>
<evidence type="ECO:0000256" key="7">
    <source>
        <dbReference type="ARBA" id="ARBA00023204"/>
    </source>
</evidence>
<dbReference type="GO" id="GO:1903461">
    <property type="term" value="P:Okazaki fragment processing involved in mitotic DNA replication"/>
    <property type="evidence" value="ECO:0007669"/>
    <property type="project" value="TreeGrafter"/>
</dbReference>
<dbReference type="PROSITE" id="PS00697">
    <property type="entry name" value="DNA_LIGASE_A1"/>
    <property type="match status" value="1"/>
</dbReference>
<evidence type="ECO:0000256" key="2">
    <source>
        <dbReference type="ARBA" id="ARBA00022598"/>
    </source>
</evidence>
<dbReference type="EMBL" id="UZAM01017907">
    <property type="protein sequence ID" value="VDP48774.1"/>
    <property type="molecule type" value="Genomic_DNA"/>
</dbReference>
<dbReference type="GO" id="GO:0005634">
    <property type="term" value="C:nucleus"/>
    <property type="evidence" value="ECO:0007669"/>
    <property type="project" value="TreeGrafter"/>
</dbReference>
<dbReference type="WBParaSite" id="SBAD_0001288201-mRNA-1">
    <property type="protein sequence ID" value="SBAD_0001288201-mRNA-1"/>
    <property type="gene ID" value="SBAD_0001288201"/>
</dbReference>
<dbReference type="InterPro" id="IPR036599">
    <property type="entry name" value="DNA_ligase_N_sf"/>
</dbReference>
<keyword evidence="6" id="KW-0233">DNA recombination</keyword>
<evidence type="ECO:0000313" key="9">
    <source>
        <dbReference type="EMBL" id="VDP48774.1"/>
    </source>
</evidence>
<dbReference type="InterPro" id="IPR016059">
    <property type="entry name" value="DNA_ligase_ATP-dep_CS"/>
</dbReference>
<sequence>MASSIRHSECPNYDKIVKIALSEGVESLPKKCQISPGIPLKPMLAYPTKGIEDVMRRFGSSEFACEWKYDGERAQIHFGKGAFKIFSRNQEDHTTKYPDVIETLSTSVVAKDDDGNKAKSYIIDCEVVAWDVEKQCILPFQVLTTRKRKELLVMMNAAMKDIHIHDFRIGQRDFIEEIWGTE</sequence>
<protein>
    <submittedName>
        <fullName evidence="11">DNA_LIGASE_A3 domain-containing protein</fullName>
    </submittedName>
</protein>
<dbReference type="Gene3D" id="1.10.3260.10">
    <property type="entry name" value="DNA ligase, ATP-dependent, N-terminal domain"/>
    <property type="match status" value="1"/>
</dbReference>
<keyword evidence="2" id="KW-0436">Ligase</keyword>
<organism evidence="11">
    <name type="scientific">Soboliphyme baturini</name>
    <dbReference type="NCBI Taxonomy" id="241478"/>
    <lineage>
        <taxon>Eukaryota</taxon>
        <taxon>Metazoa</taxon>
        <taxon>Ecdysozoa</taxon>
        <taxon>Nematoda</taxon>
        <taxon>Enoplea</taxon>
        <taxon>Dorylaimia</taxon>
        <taxon>Dioctophymatida</taxon>
        <taxon>Dioctophymatoidea</taxon>
        <taxon>Soboliphymatidae</taxon>
        <taxon>Soboliphyme</taxon>
    </lineage>
</organism>
<dbReference type="OrthoDB" id="206088at2759"/>
<reference evidence="9 10" key="2">
    <citation type="submission" date="2018-11" db="EMBL/GenBank/DDBJ databases">
        <authorList>
            <consortium name="Pathogen Informatics"/>
        </authorList>
    </citation>
    <scope>NUCLEOTIDE SEQUENCE [LARGE SCALE GENOMIC DNA]</scope>
</reference>
<dbReference type="InterPro" id="IPR012310">
    <property type="entry name" value="DNA_ligase_ATP-dep_cent"/>
</dbReference>
<dbReference type="AlphaFoldDB" id="A0A183J9C6"/>
<dbReference type="GO" id="GO:0006310">
    <property type="term" value="P:DNA recombination"/>
    <property type="evidence" value="ECO:0007669"/>
    <property type="project" value="UniProtKB-KW"/>
</dbReference>
<dbReference type="Gene3D" id="3.30.470.30">
    <property type="entry name" value="DNA ligase/mRNA capping enzyme"/>
    <property type="match status" value="1"/>
</dbReference>
<keyword evidence="7" id="KW-0234">DNA repair</keyword>
<evidence type="ECO:0000256" key="4">
    <source>
        <dbReference type="ARBA" id="ARBA00022763"/>
    </source>
</evidence>
<gene>
    <name evidence="9" type="ORF">SBAD_LOCUS12474</name>
</gene>
<dbReference type="GO" id="GO:0005524">
    <property type="term" value="F:ATP binding"/>
    <property type="evidence" value="ECO:0007669"/>
    <property type="project" value="UniProtKB-KW"/>
</dbReference>
<reference evidence="11" key="1">
    <citation type="submission" date="2016-06" db="UniProtKB">
        <authorList>
            <consortium name="WormBaseParasite"/>
        </authorList>
    </citation>
    <scope>IDENTIFICATION</scope>
</reference>
<evidence type="ECO:0000256" key="1">
    <source>
        <dbReference type="ARBA" id="ARBA00007572"/>
    </source>
</evidence>
<proteinExistence type="inferred from homology"/>
<dbReference type="PANTHER" id="PTHR45674:SF4">
    <property type="entry name" value="DNA LIGASE 1"/>
    <property type="match status" value="1"/>
</dbReference>
<evidence type="ECO:0000259" key="8">
    <source>
        <dbReference type="Pfam" id="PF01068"/>
    </source>
</evidence>
<keyword evidence="3" id="KW-0547">Nucleotide-binding</keyword>